<evidence type="ECO:0000256" key="1">
    <source>
        <dbReference type="SAM" id="Phobius"/>
    </source>
</evidence>
<organism evidence="2 3">
    <name type="scientific">Thermus arciformis</name>
    <dbReference type="NCBI Taxonomy" id="482827"/>
    <lineage>
        <taxon>Bacteria</taxon>
        <taxon>Thermotogati</taxon>
        <taxon>Deinococcota</taxon>
        <taxon>Deinococci</taxon>
        <taxon>Thermales</taxon>
        <taxon>Thermaceae</taxon>
        <taxon>Thermus</taxon>
    </lineage>
</organism>
<dbReference type="OrthoDB" id="33109at2"/>
<sequence>MPVGFLPSPALPRIAGLNLLPFFLQFLGLGLGETLGQGLCGSALGVSEAEAVRYGLVSEYYFYGQLFLILLALKVTYALGLVVLHFMYPGEDPSFAPLVWRLGVGLSLALLLLFLLTRTLPLPFATPLGLAFLSPAPLDPLSLLMVLPEPFLLWLFWRHRP</sequence>
<feature type="transmembrane region" description="Helical" evidence="1">
    <location>
        <begin position="140"/>
        <end position="157"/>
    </location>
</feature>
<feature type="transmembrane region" description="Helical" evidence="1">
    <location>
        <begin position="60"/>
        <end position="86"/>
    </location>
</feature>
<keyword evidence="3" id="KW-1185">Reference proteome</keyword>
<proteinExistence type="predicted"/>
<dbReference type="RefSeq" id="WP_093007362.1">
    <property type="nucleotide sequence ID" value="NZ_FNBC01000017.1"/>
</dbReference>
<evidence type="ECO:0000313" key="3">
    <source>
        <dbReference type="Proteomes" id="UP000199446"/>
    </source>
</evidence>
<keyword evidence="1" id="KW-1133">Transmembrane helix</keyword>
<keyword evidence="1" id="KW-0812">Transmembrane</keyword>
<accession>A0A1G7H5F7</accession>
<protein>
    <submittedName>
        <fullName evidence="2">Uncharacterized protein</fullName>
    </submittedName>
</protein>
<dbReference type="EMBL" id="FNBC01000017">
    <property type="protein sequence ID" value="SDE95670.1"/>
    <property type="molecule type" value="Genomic_DNA"/>
</dbReference>
<evidence type="ECO:0000313" key="2">
    <source>
        <dbReference type="EMBL" id="SDE95670.1"/>
    </source>
</evidence>
<dbReference type="STRING" id="482827.SAMN04488243_11762"/>
<gene>
    <name evidence="2" type="ORF">SAMN04488243_11762</name>
</gene>
<feature type="transmembrane region" description="Helical" evidence="1">
    <location>
        <begin position="98"/>
        <end position="120"/>
    </location>
</feature>
<dbReference type="AlphaFoldDB" id="A0A1G7H5F7"/>
<name>A0A1G7H5F7_9DEIN</name>
<reference evidence="3" key="1">
    <citation type="submission" date="2016-10" db="EMBL/GenBank/DDBJ databases">
        <authorList>
            <person name="Varghese N."/>
            <person name="Submissions S."/>
        </authorList>
    </citation>
    <scope>NUCLEOTIDE SEQUENCE [LARGE SCALE GENOMIC DNA]</scope>
    <source>
        <strain evidence="3">CGMCC 1.6992</strain>
    </source>
</reference>
<dbReference type="Proteomes" id="UP000199446">
    <property type="component" value="Unassembled WGS sequence"/>
</dbReference>
<keyword evidence="1" id="KW-0472">Membrane</keyword>